<dbReference type="InterPro" id="IPR013342">
    <property type="entry name" value="Mandelate_racemase_C"/>
</dbReference>
<keyword evidence="2 6" id="KW-0479">Metal-binding</keyword>
<feature type="active site" description="Proton acceptor; specific for (R)-substrate epimerization" evidence="5">
    <location>
        <position position="161"/>
    </location>
</feature>
<dbReference type="SMART" id="SM00922">
    <property type="entry name" value="MR_MLE"/>
    <property type="match status" value="1"/>
</dbReference>
<dbReference type="InterPro" id="IPR029017">
    <property type="entry name" value="Enolase-like_N"/>
</dbReference>
<dbReference type="FunFam" id="3.30.390.10:FF:000009">
    <property type="entry name" value="Hydrophobic dipeptide epimerase"/>
    <property type="match status" value="1"/>
</dbReference>
<keyword evidence="4 7" id="KW-0413">Isomerase</keyword>
<feature type="active site" description="Proton acceptor; specific for (S)-substrate epimerization" evidence="5">
    <location>
        <position position="264"/>
    </location>
</feature>
<comment type="caution">
    <text evidence="9">The sequence shown here is derived from an EMBL/GenBank/DDBJ whole genome shotgun (WGS) entry which is preliminary data.</text>
</comment>
<dbReference type="GO" id="GO:0016855">
    <property type="term" value="F:racemase and epimerase activity, acting on amino acids and derivatives"/>
    <property type="evidence" value="ECO:0007669"/>
    <property type="project" value="UniProtKB-UniRule"/>
</dbReference>
<dbReference type="SUPFAM" id="SSF54826">
    <property type="entry name" value="Enolase N-terminal domain-like"/>
    <property type="match status" value="1"/>
</dbReference>
<proteinExistence type="inferred from homology"/>
<dbReference type="EMBL" id="SSHM01000001">
    <property type="protein sequence ID" value="THC81067.1"/>
    <property type="molecule type" value="Genomic_DNA"/>
</dbReference>
<evidence type="ECO:0000313" key="10">
    <source>
        <dbReference type="EMBL" id="THC81067.1"/>
    </source>
</evidence>
<evidence type="ECO:0000259" key="8">
    <source>
        <dbReference type="SMART" id="SM00922"/>
    </source>
</evidence>
<dbReference type="Proteomes" id="UP000307517">
    <property type="component" value="Unassembled WGS sequence"/>
</dbReference>
<gene>
    <name evidence="10" type="ORF">E6L36_12290</name>
    <name evidence="9" type="ORF">H0N82_06210</name>
</gene>
<evidence type="ECO:0000256" key="7">
    <source>
        <dbReference type="RuleBase" id="RU366006"/>
    </source>
</evidence>
<dbReference type="Proteomes" id="UP000552935">
    <property type="component" value="Unassembled WGS sequence"/>
</dbReference>
<dbReference type="SFLD" id="SFLDG00180">
    <property type="entry name" value="muconate_cycloisomerase"/>
    <property type="match status" value="1"/>
</dbReference>
<evidence type="ECO:0000313" key="12">
    <source>
        <dbReference type="Proteomes" id="UP000552935"/>
    </source>
</evidence>
<dbReference type="InterPro" id="IPR029065">
    <property type="entry name" value="Enolase_C-like"/>
</dbReference>
<dbReference type="PANTHER" id="PTHR48073:SF2">
    <property type="entry name" value="O-SUCCINYLBENZOATE SYNTHASE"/>
    <property type="match status" value="1"/>
</dbReference>
<protein>
    <recommendedName>
        <fullName evidence="7">Dipeptide epimerase</fullName>
        <ecNumber evidence="7">5.1.1.-</ecNumber>
    </recommendedName>
</protein>
<evidence type="ECO:0000256" key="6">
    <source>
        <dbReference type="PIRSR" id="PIRSR634603-3"/>
    </source>
</evidence>
<evidence type="ECO:0000313" key="11">
    <source>
        <dbReference type="Proteomes" id="UP000307517"/>
    </source>
</evidence>
<comment type="similarity">
    <text evidence="1 7">Belongs to the mandelate racemase/muconate lactonizing enzyme family.</text>
</comment>
<dbReference type="GO" id="GO:0006518">
    <property type="term" value="P:peptide metabolic process"/>
    <property type="evidence" value="ECO:0007669"/>
    <property type="project" value="UniProtKB-ARBA"/>
</dbReference>
<accession>A0A508YYM7</accession>
<dbReference type="GO" id="GO:0000287">
    <property type="term" value="F:magnesium ion binding"/>
    <property type="evidence" value="ECO:0007669"/>
    <property type="project" value="UniProtKB-ARBA"/>
</dbReference>
<evidence type="ECO:0000313" key="9">
    <source>
        <dbReference type="EMBL" id="NZA04708.1"/>
    </source>
</evidence>
<dbReference type="Pfam" id="PF13378">
    <property type="entry name" value="MR_MLE_C"/>
    <property type="match status" value="1"/>
</dbReference>
<feature type="domain" description="Mandelate racemase/muconate lactonizing enzyme C-terminal" evidence="8">
    <location>
        <begin position="140"/>
        <end position="236"/>
    </location>
</feature>
<dbReference type="AlphaFoldDB" id="A0A508YYM7"/>
<dbReference type="Gene3D" id="3.30.390.10">
    <property type="entry name" value="Enolase-like, N-terminal domain"/>
    <property type="match status" value="1"/>
</dbReference>
<dbReference type="InterPro" id="IPR034603">
    <property type="entry name" value="Dipeptide_epimerase"/>
</dbReference>
<dbReference type="InterPro" id="IPR036849">
    <property type="entry name" value="Enolase-like_C_sf"/>
</dbReference>
<sequence>MQITAITAHPRPIKLKTPFKLALGELSAITTLIIKIETDTGMTGFGEASPYAPVNGETNETEQAALPTFAAALVGTDPRNLEQVHARMDAVMAGHTALKCGIDVACSDILGKSAGMPLWQLFGGDCNTITTDITIPIGSAEEMAATAQQYVHAGFTALKLKAGNDELADIAAIKAVSAAVGPNVSIKVDANQAWTAAQTRRIMAQLQLPNLIALEQPLPDWQLMEAPALRQELAVPLMLDESVHNAHDASAAVKLGATDLINIKLAKSGGFAGANAINAIAAAAGIGCMVGCNAETRLGTAASAHFIAAHANVRYGDVDSFMLLEETDWLTGGFEADGETLTLSDRPGLGVEVHL</sequence>
<feature type="binding site" evidence="6">
    <location>
        <position position="240"/>
    </location>
    <ligand>
        <name>Mg(2+)</name>
        <dbReference type="ChEBI" id="CHEBI:18420"/>
    </ligand>
</feature>
<dbReference type="InterPro" id="IPR013341">
    <property type="entry name" value="Mandelate_racemase_N_dom"/>
</dbReference>
<dbReference type="CDD" id="cd03319">
    <property type="entry name" value="L-Ala-DL-Glu_epimerase"/>
    <property type="match status" value="1"/>
</dbReference>
<evidence type="ECO:0000256" key="2">
    <source>
        <dbReference type="ARBA" id="ARBA00022723"/>
    </source>
</evidence>
<dbReference type="EC" id="5.1.1.-" evidence="7"/>
<dbReference type="SFLD" id="SFLDF00009">
    <property type="entry name" value="o-succinylbenzoate_synthase"/>
    <property type="match status" value="1"/>
</dbReference>
<comment type="cofactor">
    <cofactor evidence="6 7">
        <name>Mg(2+)</name>
        <dbReference type="ChEBI" id="CHEBI:18420"/>
    </cofactor>
    <text evidence="6 7">Binds 1 Mg(2+) ion per subunit.</text>
</comment>
<dbReference type="PANTHER" id="PTHR48073">
    <property type="entry name" value="O-SUCCINYLBENZOATE SYNTHASE-RELATED"/>
    <property type="match status" value="1"/>
</dbReference>
<evidence type="ECO:0000256" key="3">
    <source>
        <dbReference type="ARBA" id="ARBA00022842"/>
    </source>
</evidence>
<dbReference type="Pfam" id="PF02746">
    <property type="entry name" value="MR_MLE_N"/>
    <property type="match status" value="1"/>
</dbReference>
<feature type="binding site" evidence="6">
    <location>
        <position position="189"/>
    </location>
    <ligand>
        <name>Mg(2+)</name>
        <dbReference type="ChEBI" id="CHEBI:18420"/>
    </ligand>
</feature>
<dbReference type="EMBL" id="JACCKI010000003">
    <property type="protein sequence ID" value="NZA04708.1"/>
    <property type="molecule type" value="Genomic_DNA"/>
</dbReference>
<evidence type="ECO:0000256" key="4">
    <source>
        <dbReference type="ARBA" id="ARBA00023235"/>
    </source>
</evidence>
<keyword evidence="3 6" id="KW-0460">Magnesium</keyword>
<evidence type="ECO:0000256" key="1">
    <source>
        <dbReference type="ARBA" id="ARBA00008031"/>
    </source>
</evidence>
<feature type="binding site" evidence="6">
    <location>
        <position position="215"/>
    </location>
    <ligand>
        <name>Mg(2+)</name>
        <dbReference type="ChEBI" id="CHEBI:18420"/>
    </ligand>
</feature>
<dbReference type="SUPFAM" id="SSF51604">
    <property type="entry name" value="Enolase C-terminal domain-like"/>
    <property type="match status" value="1"/>
</dbReference>
<organism evidence="9 12">
    <name type="scientific">Lacticaseibacillus rhamnosus</name>
    <name type="common">Lactobacillus rhamnosus</name>
    <dbReference type="NCBI Taxonomy" id="47715"/>
    <lineage>
        <taxon>Bacteria</taxon>
        <taxon>Bacillati</taxon>
        <taxon>Bacillota</taxon>
        <taxon>Bacilli</taxon>
        <taxon>Lactobacillales</taxon>
        <taxon>Lactobacillaceae</taxon>
        <taxon>Lacticaseibacillus</taxon>
    </lineage>
</organism>
<dbReference type="RefSeq" id="WP_005691652.1">
    <property type="nucleotide sequence ID" value="NZ_CABFNI010000010.1"/>
</dbReference>
<reference evidence="9 12" key="2">
    <citation type="submission" date="2020-07" db="EMBL/GenBank/DDBJ databases">
        <title>Organ Donor 1.</title>
        <authorList>
            <person name="Marsh A.J."/>
            <person name="Azcarate-Peril M.A."/>
        </authorList>
    </citation>
    <scope>NUCLEOTIDE SEQUENCE [LARGE SCALE GENOMIC DNA]</scope>
    <source>
        <strain evidence="9 12">AMC0712</strain>
    </source>
</reference>
<name>A0A508YYM7_LACRH</name>
<dbReference type="Gene3D" id="3.20.20.120">
    <property type="entry name" value="Enolase-like C-terminal domain"/>
    <property type="match status" value="1"/>
</dbReference>
<reference evidence="10 11" key="1">
    <citation type="submission" date="2019-04" db="EMBL/GenBank/DDBJ databases">
        <title>Genome Announcement to Ensure Probiotic Safety of Lactobacillus rhamnosus UBLR-58.</title>
        <authorList>
            <person name="Sulthana A."/>
            <person name="Lakshmi S.G."/>
            <person name="Madempudi R.S."/>
        </authorList>
    </citation>
    <scope>NUCLEOTIDE SEQUENCE [LARGE SCALE GENOMIC DNA]</scope>
    <source>
        <strain evidence="10 11">UBLR-58</strain>
    </source>
</reference>
<dbReference type="SFLD" id="SFLDS00001">
    <property type="entry name" value="Enolase"/>
    <property type="match status" value="1"/>
</dbReference>
<evidence type="ECO:0000256" key="5">
    <source>
        <dbReference type="PIRSR" id="PIRSR634603-1"/>
    </source>
</evidence>